<evidence type="ECO:0000313" key="2">
    <source>
        <dbReference type="EMBL" id="EDL85335.1"/>
    </source>
</evidence>
<dbReference type="AlphaFoldDB" id="A6K6H5"/>
<name>A6K6H5_RAT</name>
<protein>
    <submittedName>
        <fullName evidence="2">RCG52145</fullName>
    </submittedName>
</protein>
<sequence>MHAHERSNGLPPQESLDRPPLSTGLKQGFTGFFSIIMWNSPRVQLMYHRFSPCESLNSWRRHTLLSSPI</sequence>
<evidence type="ECO:0000313" key="3">
    <source>
        <dbReference type="Proteomes" id="UP000234681"/>
    </source>
</evidence>
<feature type="region of interest" description="Disordered" evidence="1">
    <location>
        <begin position="1"/>
        <end position="23"/>
    </location>
</feature>
<accession>A6K6H5</accession>
<dbReference type="EMBL" id="CH474023">
    <property type="protein sequence ID" value="EDL85335.1"/>
    <property type="molecule type" value="Genomic_DNA"/>
</dbReference>
<reference evidence="2 3" key="1">
    <citation type="submission" date="2005-07" db="EMBL/GenBank/DDBJ databases">
        <authorList>
            <person name="Mural R.J."/>
            <person name="Li P.W."/>
            <person name="Adams M.D."/>
            <person name="Amanatides P.G."/>
            <person name="Baden-Tillson H."/>
            <person name="Barnstead M."/>
            <person name="Chin S.H."/>
            <person name="Dew I."/>
            <person name="Evans C.A."/>
            <person name="Ferriera S."/>
            <person name="Flanigan M."/>
            <person name="Fosler C."/>
            <person name="Glodek A."/>
            <person name="Gu Z."/>
            <person name="Holt R.A."/>
            <person name="Jennings D."/>
            <person name="Kraft C.L."/>
            <person name="Lu F."/>
            <person name="Nguyen T."/>
            <person name="Nusskern D.R."/>
            <person name="Pfannkoch C.M."/>
            <person name="Sitter C."/>
            <person name="Sutton G.G."/>
            <person name="Venter J.C."/>
            <person name="Wang Z."/>
            <person name="Woodage T."/>
            <person name="Zheng X.H."/>
            <person name="Zhong F."/>
        </authorList>
    </citation>
    <scope>NUCLEOTIDE SEQUENCE [LARGE SCALE GENOMIC DNA]</scope>
    <source>
        <strain>BN</strain>
        <strain evidence="3">Sprague-Dawley</strain>
    </source>
</reference>
<gene>
    <name evidence="2" type="ORF">rCG_52145</name>
</gene>
<dbReference type="Proteomes" id="UP000234681">
    <property type="component" value="Chromosome 15"/>
</dbReference>
<evidence type="ECO:0000256" key="1">
    <source>
        <dbReference type="SAM" id="MobiDB-lite"/>
    </source>
</evidence>
<proteinExistence type="predicted"/>
<organism evidence="2 3">
    <name type="scientific">Rattus norvegicus</name>
    <name type="common">Rat</name>
    <dbReference type="NCBI Taxonomy" id="10116"/>
    <lineage>
        <taxon>Eukaryota</taxon>
        <taxon>Metazoa</taxon>
        <taxon>Chordata</taxon>
        <taxon>Craniata</taxon>
        <taxon>Vertebrata</taxon>
        <taxon>Euteleostomi</taxon>
        <taxon>Mammalia</taxon>
        <taxon>Eutheria</taxon>
        <taxon>Euarchontoglires</taxon>
        <taxon>Glires</taxon>
        <taxon>Rodentia</taxon>
        <taxon>Myomorpha</taxon>
        <taxon>Muroidea</taxon>
        <taxon>Muridae</taxon>
        <taxon>Murinae</taxon>
        <taxon>Rattus</taxon>
    </lineage>
</organism>